<protein>
    <recommendedName>
        <fullName evidence="3">DUF4219 domain-containing protein</fullName>
    </recommendedName>
</protein>
<name>A0AAV8SF45_9ROSI</name>
<evidence type="ECO:0008006" key="3">
    <source>
        <dbReference type="Google" id="ProtNLM"/>
    </source>
</evidence>
<dbReference type="Pfam" id="PF14223">
    <property type="entry name" value="Retrotran_gag_2"/>
    <property type="match status" value="1"/>
</dbReference>
<dbReference type="Proteomes" id="UP001159364">
    <property type="component" value="Linkage Group LG11"/>
</dbReference>
<dbReference type="AlphaFoldDB" id="A0AAV8SF45"/>
<gene>
    <name evidence="1" type="ORF">K2173_016047</name>
</gene>
<reference evidence="1 2" key="1">
    <citation type="submission" date="2021-09" db="EMBL/GenBank/DDBJ databases">
        <title>Genomic insights and catalytic innovation underlie evolution of tropane alkaloids biosynthesis.</title>
        <authorList>
            <person name="Wang Y.-J."/>
            <person name="Tian T."/>
            <person name="Huang J.-P."/>
            <person name="Huang S.-X."/>
        </authorList>
    </citation>
    <scope>NUCLEOTIDE SEQUENCE [LARGE SCALE GENOMIC DNA]</scope>
    <source>
        <strain evidence="1">KIB-2018</strain>
        <tissue evidence="1">Leaf</tissue>
    </source>
</reference>
<organism evidence="1 2">
    <name type="scientific">Erythroxylum novogranatense</name>
    <dbReference type="NCBI Taxonomy" id="1862640"/>
    <lineage>
        <taxon>Eukaryota</taxon>
        <taxon>Viridiplantae</taxon>
        <taxon>Streptophyta</taxon>
        <taxon>Embryophyta</taxon>
        <taxon>Tracheophyta</taxon>
        <taxon>Spermatophyta</taxon>
        <taxon>Magnoliopsida</taxon>
        <taxon>eudicotyledons</taxon>
        <taxon>Gunneridae</taxon>
        <taxon>Pentapetalae</taxon>
        <taxon>rosids</taxon>
        <taxon>fabids</taxon>
        <taxon>Malpighiales</taxon>
        <taxon>Erythroxylaceae</taxon>
        <taxon>Erythroxylum</taxon>
    </lineage>
</organism>
<keyword evidence="2" id="KW-1185">Reference proteome</keyword>
<dbReference type="EMBL" id="JAIWQS010000011">
    <property type="protein sequence ID" value="KAJ8750866.1"/>
    <property type="molecule type" value="Genomic_DNA"/>
</dbReference>
<dbReference type="PANTHER" id="PTHR35317:SF45">
    <property type="entry name" value="GAG-POL POLYPROTEIN"/>
    <property type="match status" value="1"/>
</dbReference>
<proteinExistence type="predicted"/>
<comment type="caution">
    <text evidence="1">The sequence shown here is derived from an EMBL/GenBank/DDBJ whole genome shotgun (WGS) entry which is preliminary data.</text>
</comment>
<evidence type="ECO:0000313" key="2">
    <source>
        <dbReference type="Proteomes" id="UP001159364"/>
    </source>
</evidence>
<sequence>MASNTFPLTSPPIFNGENYQLWAVKMQTYLQSFDLWDVVENDSEVPSLLPHPTTTQLKSHSEEKAKKFKAKTCLYSSISEVIFTSIMACDTPKEIWDSLKNEYLGSEKTKLMQVLNLKREFEMQMMNESEGVKEYVNKLITIVNKIRLFGENFSDNKIVEKILVTLPEKYETKISSLEDSKDLSKITVAELIDTLQAVEQRRVIRDEKTTEGAFIAKTSNKSF</sequence>
<accession>A0AAV8SF45</accession>
<dbReference type="PANTHER" id="PTHR35317">
    <property type="entry name" value="OS04G0629600 PROTEIN"/>
    <property type="match status" value="1"/>
</dbReference>
<evidence type="ECO:0000313" key="1">
    <source>
        <dbReference type="EMBL" id="KAJ8750866.1"/>
    </source>
</evidence>